<feature type="transmembrane region" description="Helical" evidence="2">
    <location>
        <begin position="71"/>
        <end position="101"/>
    </location>
</feature>
<sequence>MTTTTMSRTDRALAAVERVGNRLPDPFLLFLGLFLVVGVISTVLQLAGTAVTIPGTDEETAVRGLFTGEGLAWLTVNLGANFIGFPPLVTVVTILLAVTVAERSGLLSAAIRASLGSAPRWLLPYAVGFVGVSASVMADAAFIVVPPLAAMVFKAAGRHPLAGLVGGFAAVGAGYSTSVVVTSLDALFAGITNAVTEACRTRARRSPRSPTSTSTSSPHSCSHWSPAS</sequence>
<evidence type="ECO:0000256" key="2">
    <source>
        <dbReference type="SAM" id="Phobius"/>
    </source>
</evidence>
<dbReference type="EMBL" id="JAXQPW010000002">
    <property type="protein sequence ID" value="MDZ5661660.1"/>
    <property type="molecule type" value="Genomic_DNA"/>
</dbReference>
<dbReference type="Pfam" id="PF03806">
    <property type="entry name" value="ABG_transport"/>
    <property type="match status" value="1"/>
</dbReference>
<dbReference type="PANTHER" id="PTHR30282">
    <property type="entry name" value="P-AMINOBENZOYL GLUTAMATE TRANSPORTER"/>
    <property type="match status" value="1"/>
</dbReference>
<feature type="transmembrane region" description="Helical" evidence="2">
    <location>
        <begin position="122"/>
        <end position="145"/>
    </location>
</feature>
<comment type="caution">
    <text evidence="3">The sequence shown here is derived from an EMBL/GenBank/DDBJ whole genome shotgun (WGS) entry which is preliminary data.</text>
</comment>
<feature type="transmembrane region" description="Helical" evidence="2">
    <location>
        <begin position="27"/>
        <end position="51"/>
    </location>
</feature>
<keyword evidence="2" id="KW-0812">Transmembrane</keyword>
<accession>A0ABU5KB57</accession>
<evidence type="ECO:0000256" key="1">
    <source>
        <dbReference type="SAM" id="MobiDB-lite"/>
    </source>
</evidence>
<evidence type="ECO:0000313" key="4">
    <source>
        <dbReference type="Proteomes" id="UP001291999"/>
    </source>
</evidence>
<feature type="transmembrane region" description="Helical" evidence="2">
    <location>
        <begin position="165"/>
        <end position="195"/>
    </location>
</feature>
<proteinExistence type="predicted"/>
<reference evidence="3 4" key="1">
    <citation type="submission" date="2023-11" db="EMBL/GenBank/DDBJ databases">
        <title>Novel species in genus Nocardioides.</title>
        <authorList>
            <person name="Zhou H."/>
        </authorList>
    </citation>
    <scope>NUCLEOTIDE SEQUENCE [LARGE SCALE GENOMIC DNA]</scope>
    <source>
        <strain evidence="3 4">S-58</strain>
    </source>
</reference>
<organism evidence="3 4">
    <name type="scientific">Nocardioides renjunii</name>
    <dbReference type="NCBI Taxonomy" id="3095075"/>
    <lineage>
        <taxon>Bacteria</taxon>
        <taxon>Bacillati</taxon>
        <taxon>Actinomycetota</taxon>
        <taxon>Actinomycetes</taxon>
        <taxon>Propionibacteriales</taxon>
        <taxon>Nocardioidaceae</taxon>
        <taxon>Nocardioides</taxon>
    </lineage>
</organism>
<dbReference type="Proteomes" id="UP001291999">
    <property type="component" value="Unassembled WGS sequence"/>
</dbReference>
<dbReference type="InterPro" id="IPR004697">
    <property type="entry name" value="AbgT"/>
</dbReference>
<keyword evidence="2" id="KW-0472">Membrane</keyword>
<gene>
    <name evidence="3" type="ORF">SFC79_07800</name>
</gene>
<name>A0ABU5KB57_9ACTN</name>
<keyword evidence="4" id="KW-1185">Reference proteome</keyword>
<protein>
    <submittedName>
        <fullName evidence="3">AbgT family transporter</fullName>
    </submittedName>
</protein>
<evidence type="ECO:0000313" key="3">
    <source>
        <dbReference type="EMBL" id="MDZ5661660.1"/>
    </source>
</evidence>
<dbReference type="RefSeq" id="WP_322423907.1">
    <property type="nucleotide sequence ID" value="NZ_JAXQPW010000002.1"/>
</dbReference>
<keyword evidence="2" id="KW-1133">Transmembrane helix</keyword>
<feature type="region of interest" description="Disordered" evidence="1">
    <location>
        <begin position="199"/>
        <end position="228"/>
    </location>
</feature>
<dbReference type="PANTHER" id="PTHR30282:SF0">
    <property type="entry name" value="P-AMINOBENZOYL-GLUTAMATE TRANSPORT PROTEIN"/>
    <property type="match status" value="1"/>
</dbReference>
<feature type="compositionally biased region" description="Low complexity" evidence="1">
    <location>
        <begin position="208"/>
        <end position="228"/>
    </location>
</feature>